<comment type="caution">
    <text evidence="2">The sequence shown here is derived from an EMBL/GenBank/DDBJ whole genome shotgun (WGS) entry which is preliminary data.</text>
</comment>
<dbReference type="InterPro" id="IPR025558">
    <property type="entry name" value="DUF4283"/>
</dbReference>
<sequence length="211" mass="23824">MQQQQQANKTPCQKLCDNGIRFSISTKKKLMRPTSVERVEGGVDLAIEPIWIATMANPRAPPPTQLDGGRATATVTRGRTFADMVVGKPTPLADIEIPWKETKISADGQVWYQFTHEKIQKMVEPLKYAMVIKFLRKRPSVDDIRGYIKARWGLSEMLVIGAMGNPQQVLIRINNEADFVTTCSSSMAYRTDCSNGHQISKKIRDPLLLWY</sequence>
<protein>
    <recommendedName>
        <fullName evidence="1">DUF4283 domain-containing protein</fullName>
    </recommendedName>
</protein>
<gene>
    <name evidence="2" type="ORF">OLEA9_A079243</name>
</gene>
<name>A0A8S0UAV4_OLEEU</name>
<dbReference type="AlphaFoldDB" id="A0A8S0UAV4"/>
<dbReference type="Proteomes" id="UP000594638">
    <property type="component" value="Unassembled WGS sequence"/>
</dbReference>
<dbReference type="Pfam" id="PF14111">
    <property type="entry name" value="DUF4283"/>
    <property type="match status" value="1"/>
</dbReference>
<accession>A0A8S0UAV4</accession>
<organism evidence="2 3">
    <name type="scientific">Olea europaea subsp. europaea</name>
    <dbReference type="NCBI Taxonomy" id="158383"/>
    <lineage>
        <taxon>Eukaryota</taxon>
        <taxon>Viridiplantae</taxon>
        <taxon>Streptophyta</taxon>
        <taxon>Embryophyta</taxon>
        <taxon>Tracheophyta</taxon>
        <taxon>Spermatophyta</taxon>
        <taxon>Magnoliopsida</taxon>
        <taxon>eudicotyledons</taxon>
        <taxon>Gunneridae</taxon>
        <taxon>Pentapetalae</taxon>
        <taxon>asterids</taxon>
        <taxon>lamiids</taxon>
        <taxon>Lamiales</taxon>
        <taxon>Oleaceae</taxon>
        <taxon>Oleeae</taxon>
        <taxon>Olea</taxon>
    </lineage>
</organism>
<dbReference type="Gramene" id="OE9A079243T1">
    <property type="protein sequence ID" value="OE9A079243C1"/>
    <property type="gene ID" value="OE9A079243"/>
</dbReference>
<evidence type="ECO:0000313" key="2">
    <source>
        <dbReference type="EMBL" id="CAA3013885.1"/>
    </source>
</evidence>
<evidence type="ECO:0000259" key="1">
    <source>
        <dbReference type="Pfam" id="PF14111"/>
    </source>
</evidence>
<feature type="domain" description="DUF4283" evidence="1">
    <location>
        <begin position="124"/>
        <end position="184"/>
    </location>
</feature>
<dbReference type="OrthoDB" id="1751950at2759"/>
<evidence type="ECO:0000313" key="3">
    <source>
        <dbReference type="Proteomes" id="UP000594638"/>
    </source>
</evidence>
<dbReference type="EMBL" id="CACTIH010007455">
    <property type="protein sequence ID" value="CAA3013885.1"/>
    <property type="molecule type" value="Genomic_DNA"/>
</dbReference>
<reference evidence="2 3" key="1">
    <citation type="submission" date="2019-12" db="EMBL/GenBank/DDBJ databases">
        <authorList>
            <person name="Alioto T."/>
            <person name="Alioto T."/>
            <person name="Gomez Garrido J."/>
        </authorList>
    </citation>
    <scope>NUCLEOTIDE SEQUENCE [LARGE SCALE GENOMIC DNA]</scope>
</reference>
<keyword evidence="3" id="KW-1185">Reference proteome</keyword>
<proteinExistence type="predicted"/>